<dbReference type="CDD" id="cd01714">
    <property type="entry name" value="ETF_beta"/>
    <property type="match status" value="1"/>
</dbReference>
<organism evidence="5 6">
    <name type="scientific">Granulimonas faecalis</name>
    <dbReference type="NCBI Taxonomy" id="2894155"/>
    <lineage>
        <taxon>Bacteria</taxon>
        <taxon>Bacillati</taxon>
        <taxon>Actinomycetota</taxon>
        <taxon>Coriobacteriia</taxon>
        <taxon>Coriobacteriales</taxon>
        <taxon>Kribbibacteriaceae</taxon>
        <taxon>Granulimonas</taxon>
    </lineage>
</organism>
<accession>A0AAV5B0N5</accession>
<dbReference type="InterPro" id="IPR014729">
    <property type="entry name" value="Rossmann-like_a/b/a_fold"/>
</dbReference>
<evidence type="ECO:0000259" key="4">
    <source>
        <dbReference type="SMART" id="SM00893"/>
    </source>
</evidence>
<evidence type="ECO:0000256" key="1">
    <source>
        <dbReference type="ARBA" id="ARBA00011355"/>
    </source>
</evidence>
<sequence length="263" mass="26314">MDVCVLMKAVPASTEVSMDPVTHTIVRDGGDAVWNPFDTAALELALRLKDGCGATVTVLSMGIPATAALLRDAVARGADRCLLLSDRAFAGSDTLATSYALTLGLRALGGFDLVLCGKMAVDGDTAQIGPEVAEALGVPCVSAVGSLSVGAGRATCTAVSDGVRRTVRVPLPCVLTVEKAAADLRMPSVEGVLAAEGRPVPVMGAAEAGADPARCGLDGSPTQVASCTVPETSSSCVVVEGAPAEAAARLCDLLAHVLEGAAS</sequence>
<keyword evidence="6" id="KW-1185">Reference proteome</keyword>
<comment type="subunit">
    <text evidence="1">Heterodimer of an alpha and a beta subunit.</text>
</comment>
<evidence type="ECO:0000313" key="6">
    <source>
        <dbReference type="Proteomes" id="UP001055025"/>
    </source>
</evidence>
<feature type="domain" description="Electron transfer flavoprotein alpha/beta-subunit N-terminal" evidence="4">
    <location>
        <begin position="22"/>
        <end position="212"/>
    </location>
</feature>
<dbReference type="PIRSF" id="PIRSF000090">
    <property type="entry name" value="Beta-ETF"/>
    <property type="match status" value="1"/>
</dbReference>
<name>A0AAV5B0N5_9ACTN</name>
<evidence type="ECO:0000313" key="5">
    <source>
        <dbReference type="EMBL" id="GJM54852.1"/>
    </source>
</evidence>
<dbReference type="GO" id="GO:0009055">
    <property type="term" value="F:electron transfer activity"/>
    <property type="evidence" value="ECO:0007669"/>
    <property type="project" value="InterPro"/>
</dbReference>
<dbReference type="RefSeq" id="WP_251164036.1">
    <property type="nucleotide sequence ID" value="NZ_BQKC01000001.1"/>
</dbReference>
<reference evidence="5" key="1">
    <citation type="journal article" date="2022" name="Int. J. Syst. Evol. Microbiol.">
        <title>Granulimonas faecalis gen. nov., sp. nov., and Leptogranulimonas caecicola gen. nov., sp. nov., novel lactate-producing Atopobiaceae bacteria isolated from mouse intestines, and an emended description of the family Atopobiaceae.</title>
        <authorList>
            <person name="Morinaga K."/>
            <person name="Kusada H."/>
            <person name="Sakamoto S."/>
            <person name="Murakami T."/>
            <person name="Toyoda A."/>
            <person name="Mori H."/>
            <person name="Meng X.Y."/>
            <person name="Takashino M."/>
            <person name="Murotomi K."/>
            <person name="Tamaki H."/>
        </authorList>
    </citation>
    <scope>NUCLEOTIDE SEQUENCE</scope>
    <source>
        <strain evidence="5">OPF53</strain>
    </source>
</reference>
<evidence type="ECO:0000256" key="2">
    <source>
        <dbReference type="ARBA" id="ARBA00025649"/>
    </source>
</evidence>
<comment type="function">
    <text evidence="2">The electron transfer flavoprotein serves as a specific electron acceptor for other dehydrogenases. It transfers the electrons to the main respiratory chain via ETF-ubiquinone oxidoreductase (ETF dehydrogenase).</text>
</comment>
<evidence type="ECO:0000256" key="3">
    <source>
        <dbReference type="ARBA" id="ARBA00042002"/>
    </source>
</evidence>
<dbReference type="SUPFAM" id="SSF52402">
    <property type="entry name" value="Adenine nucleotide alpha hydrolases-like"/>
    <property type="match status" value="1"/>
</dbReference>
<dbReference type="SMART" id="SM00893">
    <property type="entry name" value="ETF"/>
    <property type="match status" value="1"/>
</dbReference>
<dbReference type="Proteomes" id="UP001055025">
    <property type="component" value="Unassembled WGS sequence"/>
</dbReference>
<dbReference type="Pfam" id="PF01012">
    <property type="entry name" value="ETF"/>
    <property type="match status" value="1"/>
</dbReference>
<dbReference type="AlphaFoldDB" id="A0AAV5B0N5"/>
<comment type="caution">
    <text evidence="5">The sequence shown here is derived from an EMBL/GenBank/DDBJ whole genome shotgun (WGS) entry which is preliminary data.</text>
</comment>
<dbReference type="PANTHER" id="PTHR21294:SF17">
    <property type="entry name" value="PROTEIN FIXA"/>
    <property type="match status" value="1"/>
</dbReference>
<dbReference type="InterPro" id="IPR033948">
    <property type="entry name" value="ETF_beta_N"/>
</dbReference>
<dbReference type="InterPro" id="IPR014730">
    <property type="entry name" value="ETF_a/b_N"/>
</dbReference>
<protein>
    <recommendedName>
        <fullName evidence="3">Electron transfer flavoprotein small subunit</fullName>
    </recommendedName>
</protein>
<dbReference type="EMBL" id="BQKC01000001">
    <property type="protein sequence ID" value="GJM54852.1"/>
    <property type="molecule type" value="Genomic_DNA"/>
</dbReference>
<dbReference type="PANTHER" id="PTHR21294">
    <property type="entry name" value="ELECTRON TRANSFER FLAVOPROTEIN BETA-SUBUNIT"/>
    <property type="match status" value="1"/>
</dbReference>
<gene>
    <name evidence="5" type="ORF">ATOP_05070</name>
</gene>
<dbReference type="InterPro" id="IPR012255">
    <property type="entry name" value="ETF_b"/>
</dbReference>
<dbReference type="Gene3D" id="3.40.50.620">
    <property type="entry name" value="HUPs"/>
    <property type="match status" value="1"/>
</dbReference>
<proteinExistence type="predicted"/>